<name>A0ACB5TAN5_AMBMO</name>
<dbReference type="EMBL" id="BSXS01005783">
    <property type="protein sequence ID" value="GME84804.1"/>
    <property type="molecule type" value="Genomic_DNA"/>
</dbReference>
<keyword evidence="2" id="KW-1185">Reference proteome</keyword>
<comment type="caution">
    <text evidence="1">The sequence shown here is derived from an EMBL/GenBank/DDBJ whole genome shotgun (WGS) entry which is preliminary data.</text>
</comment>
<reference evidence="1" key="1">
    <citation type="submission" date="2023-04" db="EMBL/GenBank/DDBJ databases">
        <title>Ambrosiozyma monospora NBRC 10751.</title>
        <authorList>
            <person name="Ichikawa N."/>
            <person name="Sato H."/>
            <person name="Tonouchi N."/>
        </authorList>
    </citation>
    <scope>NUCLEOTIDE SEQUENCE</scope>
    <source>
        <strain evidence="1">NBRC 10751</strain>
    </source>
</reference>
<organism evidence="1 2">
    <name type="scientific">Ambrosiozyma monospora</name>
    <name type="common">Yeast</name>
    <name type="synonym">Endomycopsis monosporus</name>
    <dbReference type="NCBI Taxonomy" id="43982"/>
    <lineage>
        <taxon>Eukaryota</taxon>
        <taxon>Fungi</taxon>
        <taxon>Dikarya</taxon>
        <taxon>Ascomycota</taxon>
        <taxon>Saccharomycotina</taxon>
        <taxon>Pichiomycetes</taxon>
        <taxon>Pichiales</taxon>
        <taxon>Pichiaceae</taxon>
        <taxon>Ambrosiozyma</taxon>
    </lineage>
</organism>
<protein>
    <submittedName>
        <fullName evidence="1">Unnamed protein product</fullName>
    </submittedName>
</protein>
<accession>A0ACB5TAN5</accession>
<evidence type="ECO:0000313" key="2">
    <source>
        <dbReference type="Proteomes" id="UP001165064"/>
    </source>
</evidence>
<evidence type="ECO:0000313" key="1">
    <source>
        <dbReference type="EMBL" id="GME84804.1"/>
    </source>
</evidence>
<proteinExistence type="predicted"/>
<dbReference type="Proteomes" id="UP001165064">
    <property type="component" value="Unassembled WGS sequence"/>
</dbReference>
<sequence length="276" mass="30230">MTKSASAQKKKVSFIKEVTPEVDSKSSKTNKSTSSQQAQSSTLSPVTSPSISTSSKKGASFLLIPFHYMLLVVSLFKYHDILANVEKALLNSLVGLIALQTVYGLLITITTGSSKTNTAPASQKKKTKRISNTKKSASTPTGIDILLITVLLAISLVLSVPFFAILVLFGAPISPEYNIKNLYLSAHISLLTLFPFLVYYRTQLLKDFKLLFSSMNQLNQVTIITFGGLCGCWFGVLPIPLDWDRDWQAWPITLLVGTYVGAFIGGVVGYINDRFF</sequence>
<gene>
    <name evidence="1" type="ORF">Amon02_000711100</name>
</gene>